<dbReference type="InterPro" id="IPR009057">
    <property type="entry name" value="Homeodomain-like_sf"/>
</dbReference>
<dbReference type="OrthoDB" id="9814703at2"/>
<sequence>MPKVSDDYKERKRESLLESALKCFGEKGFHSTTMDDIVAYSKTSKGLIYNYFKSKEELYLELMQERTKLTFERINEHFKNCETATEKMRELFKMYREITLTEEWRHLIRVHMEFWINSARHENLQNIMLDRYKKQYLQFMNEIIEQGKKSGEFKKEIQAELVSSIFWAYIDGICLHYSVVEEDELYKQQFKQTEEMIMNYILTK</sequence>
<protein>
    <submittedName>
        <fullName evidence="5">TetR family transcriptional regulator</fullName>
    </submittedName>
</protein>
<keyword evidence="2 3" id="KW-0238">DNA-binding</keyword>
<keyword evidence="6" id="KW-1185">Reference proteome</keyword>
<dbReference type="Gene3D" id="1.10.10.60">
    <property type="entry name" value="Homeodomain-like"/>
    <property type="match status" value="1"/>
</dbReference>
<evidence type="ECO:0000259" key="4">
    <source>
        <dbReference type="PROSITE" id="PS50977"/>
    </source>
</evidence>
<dbReference type="GO" id="GO:0003677">
    <property type="term" value="F:DNA binding"/>
    <property type="evidence" value="ECO:0007669"/>
    <property type="project" value="UniProtKB-UniRule"/>
</dbReference>
<proteinExistence type="predicted"/>
<evidence type="ECO:0000256" key="1">
    <source>
        <dbReference type="ARBA" id="ARBA00022491"/>
    </source>
</evidence>
<dbReference type="Gene3D" id="1.10.357.10">
    <property type="entry name" value="Tetracycline Repressor, domain 2"/>
    <property type="match status" value="1"/>
</dbReference>
<gene>
    <name evidence="5" type="ORF">GCM10007380_16600</name>
</gene>
<dbReference type="PROSITE" id="PS50977">
    <property type="entry name" value="HTH_TETR_2"/>
    <property type="match status" value="1"/>
</dbReference>
<evidence type="ECO:0000256" key="2">
    <source>
        <dbReference type="ARBA" id="ARBA00023125"/>
    </source>
</evidence>
<dbReference type="EMBL" id="BMHB01000001">
    <property type="protein sequence ID" value="GGI13175.1"/>
    <property type="molecule type" value="Genomic_DNA"/>
</dbReference>
<dbReference type="Pfam" id="PF17922">
    <property type="entry name" value="TetR_C_17"/>
    <property type="match status" value="1"/>
</dbReference>
<feature type="DNA-binding region" description="H-T-H motif" evidence="3">
    <location>
        <begin position="33"/>
        <end position="52"/>
    </location>
</feature>
<accession>A0A8J3EVL4</accession>
<dbReference type="SUPFAM" id="SSF48498">
    <property type="entry name" value="Tetracyclin repressor-like, C-terminal domain"/>
    <property type="match status" value="1"/>
</dbReference>
<organism evidence="5 6">
    <name type="scientific">Gottfriedia solisilvae</name>
    <dbReference type="NCBI Taxonomy" id="1516104"/>
    <lineage>
        <taxon>Bacteria</taxon>
        <taxon>Bacillati</taxon>
        <taxon>Bacillota</taxon>
        <taxon>Bacilli</taxon>
        <taxon>Bacillales</taxon>
        <taxon>Bacillaceae</taxon>
        <taxon>Gottfriedia</taxon>
    </lineage>
</organism>
<evidence type="ECO:0000313" key="5">
    <source>
        <dbReference type="EMBL" id="GGI13175.1"/>
    </source>
</evidence>
<evidence type="ECO:0000313" key="6">
    <source>
        <dbReference type="Proteomes" id="UP000626244"/>
    </source>
</evidence>
<dbReference type="InterPro" id="IPR036271">
    <property type="entry name" value="Tet_transcr_reg_TetR-rel_C_sf"/>
</dbReference>
<dbReference type="PRINTS" id="PR00455">
    <property type="entry name" value="HTHTETR"/>
</dbReference>
<comment type="caution">
    <text evidence="5">The sequence shown here is derived from an EMBL/GenBank/DDBJ whole genome shotgun (WGS) entry which is preliminary data.</text>
</comment>
<keyword evidence="1" id="KW-0678">Repressor</keyword>
<dbReference type="AlphaFoldDB" id="A0A8J3EVL4"/>
<feature type="domain" description="HTH tetR-type" evidence="4">
    <location>
        <begin position="10"/>
        <end position="70"/>
    </location>
</feature>
<dbReference type="InterPro" id="IPR001647">
    <property type="entry name" value="HTH_TetR"/>
</dbReference>
<dbReference type="Pfam" id="PF00440">
    <property type="entry name" value="TetR_N"/>
    <property type="match status" value="1"/>
</dbReference>
<name>A0A8J3EVL4_9BACI</name>
<dbReference type="InterPro" id="IPR050624">
    <property type="entry name" value="HTH-type_Tx_Regulator"/>
</dbReference>
<reference evidence="6" key="1">
    <citation type="journal article" date="2019" name="Int. J. Syst. Evol. Microbiol.">
        <title>The Global Catalogue of Microorganisms (GCM) 10K type strain sequencing project: providing services to taxonomists for standard genome sequencing and annotation.</title>
        <authorList>
            <consortium name="The Broad Institute Genomics Platform"/>
            <consortium name="The Broad Institute Genome Sequencing Center for Infectious Disease"/>
            <person name="Wu L."/>
            <person name="Ma J."/>
        </authorList>
    </citation>
    <scope>NUCLEOTIDE SEQUENCE [LARGE SCALE GENOMIC DNA]</scope>
    <source>
        <strain evidence="6">CGMCC 1.14993</strain>
    </source>
</reference>
<dbReference type="InterPro" id="IPR041612">
    <property type="entry name" value="YfiR_C"/>
</dbReference>
<dbReference type="RefSeq" id="WP_087998058.1">
    <property type="nucleotide sequence ID" value="NZ_BMHB01000001.1"/>
</dbReference>
<dbReference type="SUPFAM" id="SSF46689">
    <property type="entry name" value="Homeodomain-like"/>
    <property type="match status" value="1"/>
</dbReference>
<dbReference type="PANTHER" id="PTHR43479">
    <property type="entry name" value="ACREF/ENVCD OPERON REPRESSOR-RELATED"/>
    <property type="match status" value="1"/>
</dbReference>
<dbReference type="PANTHER" id="PTHR43479:SF11">
    <property type="entry name" value="ACREF_ENVCD OPERON REPRESSOR-RELATED"/>
    <property type="match status" value="1"/>
</dbReference>
<evidence type="ECO:0000256" key="3">
    <source>
        <dbReference type="PROSITE-ProRule" id="PRU00335"/>
    </source>
</evidence>
<dbReference type="Proteomes" id="UP000626244">
    <property type="component" value="Unassembled WGS sequence"/>
</dbReference>